<dbReference type="InterPro" id="IPR006140">
    <property type="entry name" value="D-isomer_DH_NAD-bd"/>
</dbReference>
<evidence type="ECO:0000259" key="2">
    <source>
        <dbReference type="Pfam" id="PF02826"/>
    </source>
</evidence>
<keyword evidence="4" id="KW-1185">Reference proteome</keyword>
<evidence type="ECO:0000256" key="1">
    <source>
        <dbReference type="ARBA" id="ARBA00023002"/>
    </source>
</evidence>
<comment type="caution">
    <text evidence="3">The sequence shown here is derived from an EMBL/GenBank/DDBJ whole genome shotgun (WGS) entry which is preliminary data.</text>
</comment>
<dbReference type="Pfam" id="PF02826">
    <property type="entry name" value="2-Hacid_dh_C"/>
    <property type="match status" value="1"/>
</dbReference>
<organism evidence="3 4">
    <name type="scientific">Thioclava kandeliae</name>
    <dbReference type="NCBI Taxonomy" id="3070818"/>
    <lineage>
        <taxon>Bacteria</taxon>
        <taxon>Pseudomonadati</taxon>
        <taxon>Pseudomonadota</taxon>
        <taxon>Alphaproteobacteria</taxon>
        <taxon>Rhodobacterales</taxon>
        <taxon>Paracoccaceae</taxon>
        <taxon>Thioclava</taxon>
    </lineage>
</organism>
<name>A0ABV1SMW2_9RHOB</name>
<feature type="domain" description="D-isomer specific 2-hydroxyacid dehydrogenase NAD-binding" evidence="2">
    <location>
        <begin position="118"/>
        <end position="298"/>
    </location>
</feature>
<accession>A0ABV1SMW2</accession>
<dbReference type="CDD" id="cd05300">
    <property type="entry name" value="2-Hacid_dh_1"/>
    <property type="match status" value="1"/>
</dbReference>
<dbReference type="SUPFAM" id="SSF52283">
    <property type="entry name" value="Formate/glycerate dehydrogenase catalytic domain-like"/>
    <property type="match status" value="1"/>
</dbReference>
<dbReference type="EMBL" id="JAYWLC010000037">
    <property type="protein sequence ID" value="MER5173926.1"/>
    <property type="molecule type" value="Genomic_DNA"/>
</dbReference>
<protein>
    <submittedName>
        <fullName evidence="3">D-2-hydroxyacid dehydrogenase</fullName>
    </submittedName>
</protein>
<dbReference type="PANTHER" id="PTHR10996:SF283">
    <property type="entry name" value="GLYOXYLATE_HYDROXYPYRUVATE REDUCTASE B"/>
    <property type="match status" value="1"/>
</dbReference>
<dbReference type="InterPro" id="IPR050223">
    <property type="entry name" value="D-isomer_2-hydroxyacid_DH"/>
</dbReference>
<evidence type="ECO:0000313" key="4">
    <source>
        <dbReference type="Proteomes" id="UP001438953"/>
    </source>
</evidence>
<dbReference type="RefSeq" id="WP_350939223.1">
    <property type="nucleotide sequence ID" value="NZ_JAYWLC010000037.1"/>
</dbReference>
<reference evidence="3 4" key="1">
    <citation type="submission" date="2024-06" db="EMBL/GenBank/DDBJ databases">
        <title>Thioclava kandeliae sp. nov. from a rhizosphere soil sample of Kandelia candel in a mangrove.</title>
        <authorList>
            <person name="Mu T."/>
        </authorList>
    </citation>
    <scope>NUCLEOTIDE SEQUENCE [LARGE SCALE GENOMIC DNA]</scope>
    <source>
        <strain evidence="3 4">CPCC 100088</strain>
    </source>
</reference>
<dbReference type="PANTHER" id="PTHR10996">
    <property type="entry name" value="2-HYDROXYACID DEHYDROGENASE-RELATED"/>
    <property type="match status" value="1"/>
</dbReference>
<evidence type="ECO:0000313" key="3">
    <source>
        <dbReference type="EMBL" id="MER5173926.1"/>
    </source>
</evidence>
<proteinExistence type="predicted"/>
<dbReference type="InterPro" id="IPR036291">
    <property type="entry name" value="NAD(P)-bd_dom_sf"/>
</dbReference>
<keyword evidence="1" id="KW-0560">Oxidoreductase</keyword>
<sequence length="331" mass="36067">MTDHSPITALIPPMDQIKICFAHGAYDMKPIFARQAPGIETVQVSTYDDLLKVIPDVDVLVTSMMWKNDLLPHAKRLKYLQSVSSGTNQYDKAGFAAQGIRLASGQGVNMNAVSEHAIGLMLSLTRRLATARDNQHKAFWRPEQRDPMLREDELPGKTMVIVGTGGIGDRIAKIAKAFDMKVIGVRRDPAKGRGHADEVHAFTDLKSLLRQADVLVLSCPLTEETANIIDAEALALLKSTALLINVARGGCVDEAALTKALAEGKIAGAGLDVFAAEPLAAESALWKMENVVVTPHTAGETRRYELNVLSLLEQNLERLWDGRSDLVNQIV</sequence>
<dbReference type="Gene3D" id="3.40.50.720">
    <property type="entry name" value="NAD(P)-binding Rossmann-like Domain"/>
    <property type="match status" value="2"/>
</dbReference>
<gene>
    <name evidence="3" type="ORF">VSX56_19405</name>
</gene>
<dbReference type="SUPFAM" id="SSF51735">
    <property type="entry name" value="NAD(P)-binding Rossmann-fold domains"/>
    <property type="match status" value="1"/>
</dbReference>
<dbReference type="Proteomes" id="UP001438953">
    <property type="component" value="Unassembled WGS sequence"/>
</dbReference>